<name>R7PT60_METSM</name>
<comment type="caution">
    <text evidence="2">The sequence shown here is derived from an EMBL/GenBank/DDBJ whole genome shotgun (WGS) entry which is preliminary data.</text>
</comment>
<feature type="domain" description="Cas6b C-terminal" evidence="1">
    <location>
        <begin position="2"/>
        <end position="85"/>
    </location>
</feature>
<accession>R7PT60</accession>
<sequence length="89" mass="10157">MDDWKEKKLFLNKILIGNILSMAKGLGIIVNRRIYVKTHLEPVSVNYKSVKMLGFTGEFKVRFKIPDYFGFGKGVSQGFGSVKQIIDEE</sequence>
<dbReference type="AlphaFoldDB" id="R7PT60"/>
<dbReference type="Pfam" id="PF17262">
    <property type="entry name" value="Cas6b_C"/>
    <property type="match status" value="1"/>
</dbReference>
<gene>
    <name evidence="2" type="ORF">BN522_00240</name>
</gene>
<protein>
    <recommendedName>
        <fullName evidence="1">Cas6b C-terminal domain-containing protein</fullName>
    </recommendedName>
</protein>
<dbReference type="Proteomes" id="UP000018189">
    <property type="component" value="Unassembled WGS sequence"/>
</dbReference>
<dbReference type="InterPro" id="IPR020209">
    <property type="entry name" value="Cas6b_C"/>
</dbReference>
<organism evidence="2">
    <name type="scientific">Methanobrevibacter smithii CAG:186</name>
    <dbReference type="NCBI Taxonomy" id="1263088"/>
    <lineage>
        <taxon>Archaea</taxon>
        <taxon>Methanobacteriati</taxon>
        <taxon>Methanobacteriota</taxon>
        <taxon>Methanomada group</taxon>
        <taxon>Methanobacteria</taxon>
        <taxon>Methanobacteriales</taxon>
        <taxon>Methanobacteriaceae</taxon>
        <taxon>Methanobrevibacter</taxon>
    </lineage>
</organism>
<reference evidence="2" key="1">
    <citation type="submission" date="2012-11" db="EMBL/GenBank/DDBJ databases">
        <title>Dependencies among metagenomic species, viruses, plasmids and units of genetic variation.</title>
        <authorList>
            <person name="Nielsen H.B."/>
            <person name="Almeida M."/>
            <person name="Juncker A.S."/>
            <person name="Rasmussen S."/>
            <person name="Li J."/>
            <person name="Sunagawa S."/>
            <person name="Plichta D."/>
            <person name="Gautier L."/>
            <person name="Le Chatelier E."/>
            <person name="Peletier E."/>
            <person name="Bonde I."/>
            <person name="Nielsen T."/>
            <person name="Manichanh C."/>
            <person name="Arumugam M."/>
            <person name="Batto J."/>
            <person name="Santos M.B.Q.D."/>
            <person name="Blom N."/>
            <person name="Borruel N."/>
            <person name="Burgdorf K.S."/>
            <person name="Boumezbeur F."/>
            <person name="Casellas F."/>
            <person name="Dore J."/>
            <person name="Guarner F."/>
            <person name="Hansen T."/>
            <person name="Hildebrand F."/>
            <person name="Kaas R.S."/>
            <person name="Kennedy S."/>
            <person name="Kristiansen K."/>
            <person name="Kultima J.R."/>
            <person name="Leonard P."/>
            <person name="Levenez F."/>
            <person name="Lund O."/>
            <person name="Moumen B."/>
            <person name="Le Paslier D."/>
            <person name="Pons N."/>
            <person name="Pedersen O."/>
            <person name="Prifti E."/>
            <person name="Qin J."/>
            <person name="Raes J."/>
            <person name="Tap J."/>
            <person name="Tims S."/>
            <person name="Ussery D.W."/>
            <person name="Yamada T."/>
            <person name="MetaHit consortium"/>
            <person name="Renault P."/>
            <person name="Sicheritz-Ponten T."/>
            <person name="Bork P."/>
            <person name="Wang J."/>
            <person name="Brunak S."/>
            <person name="Ehrlich S.D."/>
        </authorList>
    </citation>
    <scope>NUCLEOTIDE SEQUENCE [LARGE SCALE GENOMIC DNA]</scope>
</reference>
<dbReference type="EMBL" id="CBKP010000007">
    <property type="protein sequence ID" value="CDF28339.1"/>
    <property type="molecule type" value="Genomic_DNA"/>
</dbReference>
<proteinExistence type="predicted"/>
<evidence type="ECO:0000313" key="2">
    <source>
        <dbReference type="EMBL" id="CDF28339.1"/>
    </source>
</evidence>
<evidence type="ECO:0000259" key="1">
    <source>
        <dbReference type="Pfam" id="PF17262"/>
    </source>
</evidence>